<protein>
    <submittedName>
        <fullName evidence="2">Sulfurtransferase</fullName>
    </submittedName>
</protein>
<dbReference type="Gene3D" id="3.40.250.10">
    <property type="entry name" value="Rhodanese-like domain"/>
    <property type="match status" value="1"/>
</dbReference>
<comment type="caution">
    <text evidence="2">The sequence shown here is derived from an EMBL/GenBank/DDBJ whole genome shotgun (WGS) entry which is preliminary data.</text>
</comment>
<name>A0ABX1RMS0_9PSEU</name>
<dbReference type="CDD" id="cd00158">
    <property type="entry name" value="RHOD"/>
    <property type="match status" value="1"/>
</dbReference>
<feature type="domain" description="Rhodanese" evidence="1">
    <location>
        <begin position="30"/>
        <end position="128"/>
    </location>
</feature>
<dbReference type="PROSITE" id="PS50206">
    <property type="entry name" value="RHODANESE_3"/>
    <property type="match status" value="1"/>
</dbReference>
<dbReference type="InterPro" id="IPR001763">
    <property type="entry name" value="Rhodanese-like_dom"/>
</dbReference>
<organism evidence="2 3">
    <name type="scientific">Pseudonocardia xinjiangensis</name>
    <dbReference type="NCBI Taxonomy" id="75289"/>
    <lineage>
        <taxon>Bacteria</taxon>
        <taxon>Bacillati</taxon>
        <taxon>Actinomycetota</taxon>
        <taxon>Actinomycetes</taxon>
        <taxon>Pseudonocardiales</taxon>
        <taxon>Pseudonocardiaceae</taxon>
        <taxon>Pseudonocardia</taxon>
    </lineage>
</organism>
<dbReference type="SUPFAM" id="SSF52821">
    <property type="entry name" value="Rhodanese/Cell cycle control phosphatase"/>
    <property type="match status" value="1"/>
</dbReference>
<reference evidence="2 3" key="1">
    <citation type="submission" date="2020-04" db="EMBL/GenBank/DDBJ databases">
        <authorList>
            <person name="Klaysubun C."/>
            <person name="Duangmal K."/>
            <person name="Lipun K."/>
        </authorList>
    </citation>
    <scope>NUCLEOTIDE SEQUENCE [LARGE SCALE GENOMIC DNA]</scope>
    <source>
        <strain evidence="2 3">JCM 11839</strain>
    </source>
</reference>
<keyword evidence="3" id="KW-1185">Reference proteome</keyword>
<evidence type="ECO:0000313" key="3">
    <source>
        <dbReference type="Proteomes" id="UP001296706"/>
    </source>
</evidence>
<dbReference type="Proteomes" id="UP001296706">
    <property type="component" value="Unassembled WGS sequence"/>
</dbReference>
<dbReference type="SMART" id="SM00450">
    <property type="entry name" value="RHOD"/>
    <property type="match status" value="1"/>
</dbReference>
<evidence type="ECO:0000313" key="2">
    <source>
        <dbReference type="EMBL" id="NMH81277.1"/>
    </source>
</evidence>
<dbReference type="RefSeq" id="WP_169399313.1">
    <property type="nucleotide sequence ID" value="NZ_BAAAJH010000012.1"/>
</dbReference>
<dbReference type="InterPro" id="IPR036873">
    <property type="entry name" value="Rhodanese-like_dom_sf"/>
</dbReference>
<evidence type="ECO:0000259" key="1">
    <source>
        <dbReference type="PROSITE" id="PS50206"/>
    </source>
</evidence>
<dbReference type="EMBL" id="JAAXKY010000138">
    <property type="protein sequence ID" value="NMH81277.1"/>
    <property type="molecule type" value="Genomic_DNA"/>
</dbReference>
<dbReference type="Pfam" id="PF00581">
    <property type="entry name" value="Rhodanese"/>
    <property type="match status" value="1"/>
</dbReference>
<gene>
    <name evidence="2" type="ORF">HF577_29810</name>
</gene>
<sequence length="135" mass="13186">MTDTSQAGPTLEEAGALAPLVTAAEAARRVDAGALLVDVRSAAGRAGAGEIPGATVVDKSAVASAFDLTSDTHLPAVTSLDCPIVVICGSVLGSGPSAAALLATGFRDVVHVEGGFPAWQAAGLPALEPAATPQD</sequence>
<accession>A0ABX1RMS0</accession>
<proteinExistence type="predicted"/>